<comment type="caution">
    <text evidence="1">The sequence shown here is derived from an EMBL/GenBank/DDBJ whole genome shotgun (WGS) entry which is preliminary data.</text>
</comment>
<keyword evidence="2" id="KW-1185">Reference proteome</keyword>
<name>A0A8J2R8X1_9NEOP</name>
<dbReference type="AlphaFoldDB" id="A0A8J2R8X1"/>
<accession>A0A8J2R8X1</accession>
<proteinExistence type="predicted"/>
<organism evidence="1 2">
    <name type="scientific">Danaus chrysippus</name>
    <name type="common">African queen</name>
    <dbReference type="NCBI Taxonomy" id="151541"/>
    <lineage>
        <taxon>Eukaryota</taxon>
        <taxon>Metazoa</taxon>
        <taxon>Ecdysozoa</taxon>
        <taxon>Arthropoda</taxon>
        <taxon>Hexapoda</taxon>
        <taxon>Insecta</taxon>
        <taxon>Pterygota</taxon>
        <taxon>Neoptera</taxon>
        <taxon>Endopterygota</taxon>
        <taxon>Lepidoptera</taxon>
        <taxon>Glossata</taxon>
        <taxon>Ditrysia</taxon>
        <taxon>Papilionoidea</taxon>
        <taxon>Nymphalidae</taxon>
        <taxon>Danainae</taxon>
        <taxon>Danaini</taxon>
        <taxon>Danaina</taxon>
        <taxon>Danaus</taxon>
        <taxon>Anosia</taxon>
    </lineage>
</organism>
<sequence>MTLTHNTREAQAARACVRRATTAVHRPPPLFPTATGCLISHYNLRARFLPSLPRFVLRIIECIPLARPPCAVSAAQIIATRN</sequence>
<dbReference type="Proteomes" id="UP000789524">
    <property type="component" value="Unassembled WGS sequence"/>
</dbReference>
<dbReference type="OrthoDB" id="7454565at2759"/>
<protein>
    <submittedName>
        <fullName evidence="1">(African queen) hypothetical protein</fullName>
    </submittedName>
</protein>
<evidence type="ECO:0000313" key="2">
    <source>
        <dbReference type="Proteomes" id="UP000789524"/>
    </source>
</evidence>
<reference evidence="1" key="1">
    <citation type="submission" date="2021-09" db="EMBL/GenBank/DDBJ databases">
        <authorList>
            <person name="Martin H S."/>
        </authorList>
    </citation>
    <scope>NUCLEOTIDE SEQUENCE</scope>
</reference>
<gene>
    <name evidence="1" type="ORF">DCHRY22_LOCUS15996</name>
</gene>
<evidence type="ECO:0000313" key="1">
    <source>
        <dbReference type="EMBL" id="CAG9585621.1"/>
    </source>
</evidence>
<dbReference type="EMBL" id="CAKASE010000083">
    <property type="protein sequence ID" value="CAG9585621.1"/>
    <property type="molecule type" value="Genomic_DNA"/>
</dbReference>